<feature type="domain" description="CN hydrolase" evidence="2">
    <location>
        <begin position="1"/>
        <end position="238"/>
    </location>
</feature>
<keyword evidence="4" id="KW-1185">Reference proteome</keyword>
<dbReference type="eggNOG" id="COG0388">
    <property type="taxonomic scope" value="Bacteria"/>
</dbReference>
<dbReference type="Gene3D" id="3.60.110.10">
    <property type="entry name" value="Carbon-nitrogen hydrolase"/>
    <property type="match status" value="1"/>
</dbReference>
<dbReference type="PANTHER" id="PTHR23088">
    <property type="entry name" value="NITRILASE-RELATED"/>
    <property type="match status" value="1"/>
</dbReference>
<evidence type="ECO:0000313" key="3">
    <source>
        <dbReference type="EMBL" id="CUN96931.1"/>
    </source>
</evidence>
<dbReference type="InterPro" id="IPR036526">
    <property type="entry name" value="C-N_Hydrolase_sf"/>
</dbReference>
<dbReference type="Pfam" id="PF00795">
    <property type="entry name" value="CN_hydrolase"/>
    <property type="match status" value="1"/>
</dbReference>
<evidence type="ECO:0000259" key="2">
    <source>
        <dbReference type="PROSITE" id="PS50263"/>
    </source>
</evidence>
<gene>
    <name evidence="3" type="primary">ramA</name>
    <name evidence="3" type="ORF">ERS852385_01814</name>
</gene>
<dbReference type="CDD" id="cd07583">
    <property type="entry name" value="nitrilase_5"/>
    <property type="match status" value="1"/>
</dbReference>
<evidence type="ECO:0000256" key="1">
    <source>
        <dbReference type="ARBA" id="ARBA00010613"/>
    </source>
</evidence>
<dbReference type="Proteomes" id="UP000095546">
    <property type="component" value="Unassembled WGS sequence"/>
</dbReference>
<proteinExistence type="inferred from homology"/>
<dbReference type="EC" id="3.5.1.100" evidence="3"/>
<keyword evidence="3" id="KW-0378">Hydrolase</keyword>
<dbReference type="PROSITE" id="PS01227">
    <property type="entry name" value="UPF0012"/>
    <property type="match status" value="1"/>
</dbReference>
<dbReference type="InterPro" id="IPR001110">
    <property type="entry name" value="UPF0012_CS"/>
</dbReference>
<comment type="similarity">
    <text evidence="1">Belongs to the carbon-nitrogen hydrolase superfamily. NIT1/NIT2 family.</text>
</comment>
<dbReference type="EMBL" id="CYYU01000016">
    <property type="protein sequence ID" value="CUN96931.1"/>
    <property type="molecule type" value="Genomic_DNA"/>
</dbReference>
<dbReference type="STRING" id="187979.ERS852385_01814"/>
<dbReference type="AlphaFoldDB" id="A0A174B7B2"/>
<name>A0A174B7B2_9FIRM</name>
<dbReference type="RefSeq" id="WP_055162350.1">
    <property type="nucleotide sequence ID" value="NZ_CABIWZ010000016.1"/>
</dbReference>
<dbReference type="GO" id="GO:0016787">
    <property type="term" value="F:hydrolase activity"/>
    <property type="evidence" value="ECO:0007669"/>
    <property type="project" value="UniProtKB-KW"/>
</dbReference>
<evidence type="ECO:0000313" key="4">
    <source>
        <dbReference type="Proteomes" id="UP000095546"/>
    </source>
</evidence>
<accession>A0A174B7B2</accession>
<protein>
    <submittedName>
        <fullName evidence="3">(R)-stereoselective amidase</fullName>
        <ecNumber evidence="3">3.5.1.100</ecNumber>
    </submittedName>
</protein>
<dbReference type="PROSITE" id="PS50263">
    <property type="entry name" value="CN_HYDROLASE"/>
    <property type="match status" value="1"/>
</dbReference>
<dbReference type="SUPFAM" id="SSF56317">
    <property type="entry name" value="Carbon-nitrogen hydrolase"/>
    <property type="match status" value="1"/>
</dbReference>
<organism evidence="3 4">
    <name type="scientific">Mitsuokella jalaludinii</name>
    <dbReference type="NCBI Taxonomy" id="187979"/>
    <lineage>
        <taxon>Bacteria</taxon>
        <taxon>Bacillati</taxon>
        <taxon>Bacillota</taxon>
        <taxon>Negativicutes</taxon>
        <taxon>Selenomonadales</taxon>
        <taxon>Selenomonadaceae</taxon>
        <taxon>Mitsuokella</taxon>
    </lineage>
</organism>
<sequence length="259" mass="28910">MKISILQMPVAFARPDDNIKTLRRMVAEAMRAEPDVLVLPELWRLGFYPQPIAVHADLDGQQSRTVLAELARTNGVNIVGGTVANRREGKVYNTCYVFDRTGTEVASYDKAHLFSPSGESKDFAAGREMVTFRLDGVLCGVAVCYDVRFPEFIRKLALEDIAVLFLPAAWPASRLSHWQTLTRARAIENQFYVIAANEAGTDEQGNHLAGHSAILDPWGEAIAEADESEAILTARLRPGLRQHIRETLNVYADRRPELY</sequence>
<dbReference type="OrthoDB" id="9811121at2"/>
<dbReference type="PANTHER" id="PTHR23088:SF27">
    <property type="entry name" value="DEAMINATED GLUTATHIONE AMIDASE"/>
    <property type="match status" value="1"/>
</dbReference>
<dbReference type="InterPro" id="IPR003010">
    <property type="entry name" value="C-N_Hydrolase"/>
</dbReference>
<reference evidence="3 4" key="1">
    <citation type="submission" date="2015-09" db="EMBL/GenBank/DDBJ databases">
        <authorList>
            <consortium name="Pathogen Informatics"/>
        </authorList>
    </citation>
    <scope>NUCLEOTIDE SEQUENCE [LARGE SCALE GENOMIC DNA]</scope>
    <source>
        <strain evidence="3 4">2789STDY5608828</strain>
    </source>
</reference>